<dbReference type="AlphaFoldDB" id="A0AAW2H5C9"/>
<proteinExistence type="predicted"/>
<organism evidence="1 2">
    <name type="scientific">Cardiocondyla obscurior</name>
    <dbReference type="NCBI Taxonomy" id="286306"/>
    <lineage>
        <taxon>Eukaryota</taxon>
        <taxon>Metazoa</taxon>
        <taxon>Ecdysozoa</taxon>
        <taxon>Arthropoda</taxon>
        <taxon>Hexapoda</taxon>
        <taxon>Insecta</taxon>
        <taxon>Pterygota</taxon>
        <taxon>Neoptera</taxon>
        <taxon>Endopterygota</taxon>
        <taxon>Hymenoptera</taxon>
        <taxon>Apocrita</taxon>
        <taxon>Aculeata</taxon>
        <taxon>Formicoidea</taxon>
        <taxon>Formicidae</taxon>
        <taxon>Myrmicinae</taxon>
        <taxon>Cardiocondyla</taxon>
    </lineage>
</organism>
<evidence type="ECO:0000313" key="2">
    <source>
        <dbReference type="Proteomes" id="UP001430953"/>
    </source>
</evidence>
<reference evidence="1 2" key="1">
    <citation type="submission" date="2023-03" db="EMBL/GenBank/DDBJ databases">
        <title>High recombination rates correlate with genetic variation in Cardiocondyla obscurior ants.</title>
        <authorList>
            <person name="Errbii M."/>
        </authorList>
    </citation>
    <scope>NUCLEOTIDE SEQUENCE [LARGE SCALE GENOMIC DNA]</scope>
    <source>
        <strain evidence="1">Alpha-2009</strain>
        <tissue evidence="1">Whole body</tissue>
    </source>
</reference>
<gene>
    <name evidence="1" type="ORF">PUN28_001366</name>
</gene>
<protein>
    <submittedName>
        <fullName evidence="1">Uncharacterized protein</fullName>
    </submittedName>
</protein>
<accession>A0AAW2H5C9</accession>
<keyword evidence="2" id="KW-1185">Reference proteome</keyword>
<name>A0AAW2H5C9_9HYME</name>
<comment type="caution">
    <text evidence="1">The sequence shown here is derived from an EMBL/GenBank/DDBJ whole genome shotgun (WGS) entry which is preliminary data.</text>
</comment>
<dbReference type="EMBL" id="JADYXP020000001">
    <property type="protein sequence ID" value="KAL0134532.1"/>
    <property type="molecule type" value="Genomic_DNA"/>
</dbReference>
<dbReference type="Proteomes" id="UP001430953">
    <property type="component" value="Unassembled WGS sequence"/>
</dbReference>
<evidence type="ECO:0000313" key="1">
    <source>
        <dbReference type="EMBL" id="KAL0134532.1"/>
    </source>
</evidence>
<sequence length="78" mass="9527">MGEEKALLRLRQSVLDSWFLKIHEEICIGNKTRYVFRIKPTTNRRKMQQIHPDNQPPVFIDSEELLRQYRVKFFNYSE</sequence>